<protein>
    <submittedName>
        <fullName evidence="4">Uncharacterized protein</fullName>
    </submittedName>
</protein>
<dbReference type="GeneID" id="90040618"/>
<feature type="compositionally biased region" description="Polar residues" evidence="3">
    <location>
        <begin position="135"/>
        <end position="162"/>
    </location>
</feature>
<dbReference type="EMBL" id="JBBJBU010000001">
    <property type="protein sequence ID" value="KAK7207094.1"/>
    <property type="molecule type" value="Genomic_DNA"/>
</dbReference>
<accession>A0ABR1FB72</accession>
<reference evidence="4 5" key="1">
    <citation type="submission" date="2024-03" db="EMBL/GenBank/DDBJ databases">
        <title>Genome-scale model development and genomic sequencing of the oleaginous clade Lipomyces.</title>
        <authorList>
            <consortium name="Lawrence Berkeley National Laboratory"/>
            <person name="Czajka J.J."/>
            <person name="Han Y."/>
            <person name="Kim J."/>
            <person name="Mondo S.J."/>
            <person name="Hofstad B.A."/>
            <person name="Robles A."/>
            <person name="Haridas S."/>
            <person name="Riley R."/>
            <person name="LaButti K."/>
            <person name="Pangilinan J."/>
            <person name="Andreopoulos W."/>
            <person name="Lipzen A."/>
            <person name="Yan J."/>
            <person name="Wang M."/>
            <person name="Ng V."/>
            <person name="Grigoriev I.V."/>
            <person name="Spatafora J.W."/>
            <person name="Magnuson J.K."/>
            <person name="Baker S.E."/>
            <person name="Pomraning K.R."/>
        </authorList>
    </citation>
    <scope>NUCLEOTIDE SEQUENCE [LARGE SCALE GENOMIC DNA]</scope>
    <source>
        <strain evidence="4 5">Phaff 52-87</strain>
    </source>
</reference>
<dbReference type="Proteomes" id="UP001498771">
    <property type="component" value="Unassembled WGS sequence"/>
</dbReference>
<organism evidence="4 5">
    <name type="scientific">Myxozyma melibiosi</name>
    <dbReference type="NCBI Taxonomy" id="54550"/>
    <lineage>
        <taxon>Eukaryota</taxon>
        <taxon>Fungi</taxon>
        <taxon>Dikarya</taxon>
        <taxon>Ascomycota</taxon>
        <taxon>Saccharomycotina</taxon>
        <taxon>Lipomycetes</taxon>
        <taxon>Lipomycetales</taxon>
        <taxon>Lipomycetaceae</taxon>
        <taxon>Myxozyma</taxon>
    </lineage>
</organism>
<feature type="compositionally biased region" description="Polar residues" evidence="3">
    <location>
        <begin position="34"/>
        <end position="58"/>
    </location>
</feature>
<feature type="region of interest" description="Disordered" evidence="3">
    <location>
        <begin position="30"/>
        <end position="177"/>
    </location>
</feature>
<evidence type="ECO:0000313" key="4">
    <source>
        <dbReference type="EMBL" id="KAK7207094.1"/>
    </source>
</evidence>
<comment type="caution">
    <text evidence="4">The sequence shown here is derived from an EMBL/GenBank/DDBJ whole genome shotgun (WGS) entry which is preliminary data.</text>
</comment>
<proteinExistence type="inferred from homology"/>
<feature type="compositionally biased region" description="Polar residues" evidence="3">
    <location>
        <begin position="97"/>
        <end position="113"/>
    </location>
</feature>
<dbReference type="Pfam" id="PF15365">
    <property type="entry name" value="PNRC"/>
    <property type="match status" value="1"/>
</dbReference>
<feature type="compositionally biased region" description="Low complexity" evidence="3">
    <location>
        <begin position="81"/>
        <end position="96"/>
    </location>
</feature>
<feature type="compositionally biased region" description="Low complexity" evidence="3">
    <location>
        <begin position="163"/>
        <end position="177"/>
    </location>
</feature>
<evidence type="ECO:0000256" key="2">
    <source>
        <dbReference type="ARBA" id="ARBA00061292"/>
    </source>
</evidence>
<keyword evidence="1" id="KW-0866">Nonsense-mediated mRNA decay</keyword>
<evidence type="ECO:0000256" key="3">
    <source>
        <dbReference type="SAM" id="MobiDB-lite"/>
    </source>
</evidence>
<feature type="compositionally biased region" description="Basic and acidic residues" evidence="3">
    <location>
        <begin position="256"/>
        <end position="268"/>
    </location>
</feature>
<evidence type="ECO:0000256" key="1">
    <source>
        <dbReference type="ARBA" id="ARBA00023161"/>
    </source>
</evidence>
<feature type="region of interest" description="Disordered" evidence="3">
    <location>
        <begin position="193"/>
        <end position="271"/>
    </location>
</feature>
<name>A0ABR1FB72_9ASCO</name>
<sequence length="326" mass="33543">MGDTKTTPPAAASVLNDFPFLFRKASDIKAAASAPSTVTVGTKDASLSTPVKSAGSRSTKGKQAPDPAKASSTGTRKSAKKPQQAKQQSHPSQAQQVLTKQPAVSTPVRSASNAYAGPTFHASPAPTAIPVPKFMSSSVPTGSSMDQYFTSAASDTGSNGSVASAPSPLSSTASSPSLSLAAPTFVMDEGEPALVQSAPPSPSPVNIPAAPAKAPAPRPSNRFGDSVVFRPRRKGGLVQQDLSQDSPMKENSPVPKEVKPTVDTEAKGSSRRAPAEFNFLFQENNRATHTSAHTSAAGSKGMNRPVSRRLGFIHNQSGVAVQTATV</sequence>
<evidence type="ECO:0000313" key="5">
    <source>
        <dbReference type="Proteomes" id="UP001498771"/>
    </source>
</evidence>
<gene>
    <name evidence="4" type="ORF">BZA70DRAFT_4200</name>
</gene>
<dbReference type="RefSeq" id="XP_064770127.1">
    <property type="nucleotide sequence ID" value="XM_064915106.1"/>
</dbReference>
<comment type="similarity">
    <text evidence="2">Belongs to the EDC family.</text>
</comment>
<dbReference type="InterPro" id="IPR028322">
    <property type="entry name" value="PNRC-like_rgn"/>
</dbReference>
<keyword evidence="5" id="KW-1185">Reference proteome</keyword>